<evidence type="ECO:0000256" key="9">
    <source>
        <dbReference type="PIRSR" id="PIRSR000077-4"/>
    </source>
</evidence>
<dbReference type="InterPro" id="IPR036249">
    <property type="entry name" value="Thioredoxin-like_sf"/>
</dbReference>
<evidence type="ECO:0000256" key="1">
    <source>
        <dbReference type="ARBA" id="ARBA00008987"/>
    </source>
</evidence>
<organism evidence="11 12">
    <name type="scientific">Natronocella acetinitrilica</name>
    <dbReference type="NCBI Taxonomy" id="414046"/>
    <lineage>
        <taxon>Bacteria</taxon>
        <taxon>Pseudomonadati</taxon>
        <taxon>Pseudomonadota</taxon>
        <taxon>Gammaproteobacteria</taxon>
        <taxon>Chromatiales</taxon>
        <taxon>Ectothiorhodospiraceae</taxon>
        <taxon>Natronocella</taxon>
    </lineage>
</organism>
<dbReference type="PROSITE" id="PS00194">
    <property type="entry name" value="THIOREDOXIN_1"/>
    <property type="match status" value="1"/>
</dbReference>
<feature type="site" description="Contributes to redox potential value" evidence="8">
    <location>
        <position position="34"/>
    </location>
</feature>
<dbReference type="PRINTS" id="PR00421">
    <property type="entry name" value="THIOREDOXIN"/>
</dbReference>
<feature type="disulfide bond" description="Redox-active" evidence="9">
    <location>
        <begin position="33"/>
        <end position="36"/>
    </location>
</feature>
<evidence type="ECO:0000256" key="2">
    <source>
        <dbReference type="ARBA" id="ARBA00022448"/>
    </source>
</evidence>
<dbReference type="CDD" id="cd02947">
    <property type="entry name" value="TRX_family"/>
    <property type="match status" value="1"/>
</dbReference>
<feature type="active site" description="Nucleophile" evidence="8">
    <location>
        <position position="36"/>
    </location>
</feature>
<evidence type="ECO:0000256" key="6">
    <source>
        <dbReference type="NCBIfam" id="TIGR01068"/>
    </source>
</evidence>
<comment type="similarity">
    <text evidence="1 7">Belongs to the thioredoxin family.</text>
</comment>
<accession>A0AAE3G403</accession>
<dbReference type="GO" id="GO:0015035">
    <property type="term" value="F:protein-disulfide reductase activity"/>
    <property type="evidence" value="ECO:0007669"/>
    <property type="project" value="UniProtKB-UniRule"/>
</dbReference>
<dbReference type="AlphaFoldDB" id="A0AAE3G403"/>
<dbReference type="GO" id="GO:0005829">
    <property type="term" value="C:cytosol"/>
    <property type="evidence" value="ECO:0007669"/>
    <property type="project" value="TreeGrafter"/>
</dbReference>
<dbReference type="InterPro" id="IPR005746">
    <property type="entry name" value="Thioredoxin"/>
</dbReference>
<reference evidence="11" key="1">
    <citation type="submission" date="2022-03" db="EMBL/GenBank/DDBJ databases">
        <title>Genomic Encyclopedia of Type Strains, Phase III (KMG-III): the genomes of soil and plant-associated and newly described type strains.</title>
        <authorList>
            <person name="Whitman W."/>
        </authorList>
    </citation>
    <scope>NUCLEOTIDE SEQUENCE</scope>
    <source>
        <strain evidence="11">ANL 6-2</strain>
    </source>
</reference>
<evidence type="ECO:0000256" key="3">
    <source>
        <dbReference type="ARBA" id="ARBA00022982"/>
    </source>
</evidence>
<evidence type="ECO:0000313" key="11">
    <source>
        <dbReference type="EMBL" id="MCP1675390.1"/>
    </source>
</evidence>
<name>A0AAE3G403_9GAMM</name>
<sequence length="108" mass="11929">MAEAIVHTTEERFDEDVLQAETPVLVDFWAEWCGPCRTLAPLLDDVAQTYGERIRVVKVNIDENQAIAPRFGIRGIPTLMVFKDGAAQATRVGALSRPELAAFVDSNL</sequence>
<keyword evidence="2" id="KW-0813">Transport</keyword>
<evidence type="ECO:0000256" key="5">
    <source>
        <dbReference type="ARBA" id="ARBA00023284"/>
    </source>
</evidence>
<dbReference type="InterPro" id="IPR017937">
    <property type="entry name" value="Thioredoxin_CS"/>
</dbReference>
<evidence type="ECO:0000259" key="10">
    <source>
        <dbReference type="PROSITE" id="PS51352"/>
    </source>
</evidence>
<dbReference type="RefSeq" id="WP_253478804.1">
    <property type="nucleotide sequence ID" value="NZ_JALJXV010000006.1"/>
</dbReference>
<dbReference type="EMBL" id="JALJXV010000006">
    <property type="protein sequence ID" value="MCP1675390.1"/>
    <property type="molecule type" value="Genomic_DNA"/>
</dbReference>
<evidence type="ECO:0000256" key="8">
    <source>
        <dbReference type="PIRSR" id="PIRSR000077-1"/>
    </source>
</evidence>
<dbReference type="Proteomes" id="UP001205843">
    <property type="component" value="Unassembled WGS sequence"/>
</dbReference>
<evidence type="ECO:0000256" key="7">
    <source>
        <dbReference type="PIRNR" id="PIRNR000077"/>
    </source>
</evidence>
<keyword evidence="12" id="KW-1185">Reference proteome</keyword>
<dbReference type="Gene3D" id="3.40.30.10">
    <property type="entry name" value="Glutaredoxin"/>
    <property type="match status" value="1"/>
</dbReference>
<dbReference type="GO" id="GO:0045454">
    <property type="term" value="P:cell redox homeostasis"/>
    <property type="evidence" value="ECO:0007669"/>
    <property type="project" value="TreeGrafter"/>
</dbReference>
<feature type="site" description="Deprotonates C-terminal active site Cys" evidence="8">
    <location>
        <position position="27"/>
    </location>
</feature>
<comment type="caution">
    <text evidence="11">The sequence shown here is derived from an EMBL/GenBank/DDBJ whole genome shotgun (WGS) entry which is preliminary data.</text>
</comment>
<evidence type="ECO:0000256" key="4">
    <source>
        <dbReference type="ARBA" id="ARBA00023157"/>
    </source>
</evidence>
<feature type="site" description="Contributes to redox potential value" evidence="8">
    <location>
        <position position="35"/>
    </location>
</feature>
<feature type="domain" description="Thioredoxin" evidence="10">
    <location>
        <begin position="1"/>
        <end position="108"/>
    </location>
</feature>
<proteinExistence type="inferred from homology"/>
<dbReference type="Pfam" id="PF00085">
    <property type="entry name" value="Thioredoxin"/>
    <property type="match status" value="1"/>
</dbReference>
<dbReference type="SUPFAM" id="SSF52833">
    <property type="entry name" value="Thioredoxin-like"/>
    <property type="match status" value="1"/>
</dbReference>
<dbReference type="NCBIfam" id="TIGR01068">
    <property type="entry name" value="thioredoxin"/>
    <property type="match status" value="1"/>
</dbReference>
<keyword evidence="5 9" id="KW-0676">Redox-active center</keyword>
<dbReference type="PIRSF" id="PIRSF000077">
    <property type="entry name" value="Thioredoxin"/>
    <property type="match status" value="1"/>
</dbReference>
<dbReference type="NCBIfam" id="NF006898">
    <property type="entry name" value="PRK09381.1"/>
    <property type="match status" value="1"/>
</dbReference>
<dbReference type="PANTHER" id="PTHR45663">
    <property type="entry name" value="GEO12009P1"/>
    <property type="match status" value="1"/>
</dbReference>
<dbReference type="PROSITE" id="PS51352">
    <property type="entry name" value="THIOREDOXIN_2"/>
    <property type="match status" value="1"/>
</dbReference>
<evidence type="ECO:0000313" key="12">
    <source>
        <dbReference type="Proteomes" id="UP001205843"/>
    </source>
</evidence>
<protein>
    <recommendedName>
        <fullName evidence="6 7">Thioredoxin</fullName>
    </recommendedName>
</protein>
<dbReference type="FunFam" id="3.40.30.10:FF:000001">
    <property type="entry name" value="Thioredoxin"/>
    <property type="match status" value="1"/>
</dbReference>
<feature type="active site" description="Nucleophile" evidence="8">
    <location>
        <position position="33"/>
    </location>
</feature>
<dbReference type="InterPro" id="IPR013766">
    <property type="entry name" value="Thioredoxin_domain"/>
</dbReference>
<dbReference type="PANTHER" id="PTHR45663:SF11">
    <property type="entry name" value="GEO12009P1"/>
    <property type="match status" value="1"/>
</dbReference>
<keyword evidence="3" id="KW-0249">Electron transport</keyword>
<keyword evidence="4 9" id="KW-1015">Disulfide bond</keyword>
<gene>
    <name evidence="11" type="ORF">J2T57_002540</name>
</gene>